<gene>
    <name evidence="1" type="ORF">DM02DRAFT_634509</name>
</gene>
<reference evidence="1 2" key="1">
    <citation type="journal article" date="2018" name="Sci. Rep.">
        <title>Comparative genomics provides insights into the lifestyle and reveals functional heterogeneity of dark septate endophytic fungi.</title>
        <authorList>
            <person name="Knapp D.G."/>
            <person name="Nemeth J.B."/>
            <person name="Barry K."/>
            <person name="Hainaut M."/>
            <person name="Henrissat B."/>
            <person name="Johnson J."/>
            <person name="Kuo A."/>
            <person name="Lim J.H.P."/>
            <person name="Lipzen A."/>
            <person name="Nolan M."/>
            <person name="Ohm R.A."/>
            <person name="Tamas L."/>
            <person name="Grigoriev I.V."/>
            <person name="Spatafora J.W."/>
            <person name="Nagy L.G."/>
            <person name="Kovacs G.M."/>
        </authorList>
    </citation>
    <scope>NUCLEOTIDE SEQUENCE [LARGE SCALE GENOMIC DNA]</scope>
    <source>
        <strain evidence="1 2">DSE2036</strain>
    </source>
</reference>
<accession>A0A2V1D632</accession>
<protein>
    <submittedName>
        <fullName evidence="1">Uncharacterized protein</fullName>
    </submittedName>
</protein>
<sequence>MALLNVSFPVETMTSLVGDVQAQLRAGRLKSDSGWLTDIGTPTNQLGRLADILRGTTHRQFLRGNQSSYSFASHGGEKCIFAIETNEAGPAIWTDGTQSRAVEGNTVLVVHEGAMEFT</sequence>
<organism evidence="1 2">
    <name type="scientific">Periconia macrospinosa</name>
    <dbReference type="NCBI Taxonomy" id="97972"/>
    <lineage>
        <taxon>Eukaryota</taxon>
        <taxon>Fungi</taxon>
        <taxon>Dikarya</taxon>
        <taxon>Ascomycota</taxon>
        <taxon>Pezizomycotina</taxon>
        <taxon>Dothideomycetes</taxon>
        <taxon>Pleosporomycetidae</taxon>
        <taxon>Pleosporales</taxon>
        <taxon>Massarineae</taxon>
        <taxon>Periconiaceae</taxon>
        <taxon>Periconia</taxon>
    </lineage>
</organism>
<name>A0A2V1D632_9PLEO</name>
<keyword evidence="2" id="KW-1185">Reference proteome</keyword>
<evidence type="ECO:0000313" key="2">
    <source>
        <dbReference type="Proteomes" id="UP000244855"/>
    </source>
</evidence>
<evidence type="ECO:0000313" key="1">
    <source>
        <dbReference type="EMBL" id="PVH93485.1"/>
    </source>
</evidence>
<dbReference type="EMBL" id="KZ805587">
    <property type="protein sequence ID" value="PVH93485.1"/>
    <property type="molecule type" value="Genomic_DNA"/>
</dbReference>
<dbReference type="Proteomes" id="UP000244855">
    <property type="component" value="Unassembled WGS sequence"/>
</dbReference>
<proteinExistence type="predicted"/>
<dbReference type="AlphaFoldDB" id="A0A2V1D632"/>